<keyword evidence="3" id="KW-1185">Reference proteome</keyword>
<proteinExistence type="predicted"/>
<dbReference type="OrthoDB" id="2701557at2759"/>
<protein>
    <submittedName>
        <fullName evidence="2">Uncharacterized protein</fullName>
    </submittedName>
</protein>
<accession>A0A1J8QMQ7</accession>
<gene>
    <name evidence="2" type="ORF">AZE42_01035</name>
</gene>
<feature type="region of interest" description="Disordered" evidence="1">
    <location>
        <begin position="28"/>
        <end position="62"/>
    </location>
</feature>
<sequence>MSDETMRASCLDWTIGFMQELSMLRDHAPNADATPDMCKHDDENDSISDIDSDIDRVDDSVC</sequence>
<feature type="compositionally biased region" description="Acidic residues" evidence="1">
    <location>
        <begin position="43"/>
        <end position="52"/>
    </location>
</feature>
<reference evidence="2 3" key="1">
    <citation type="submission" date="2016-03" db="EMBL/GenBank/DDBJ databases">
        <title>Comparative genomics of the ectomycorrhizal sister species Rhizopogon vinicolor and Rhizopogon vesiculosus (Basidiomycota: Boletales) reveals a divergence of the mating type B locus.</title>
        <authorList>
            <person name="Mujic A.B."/>
            <person name="Kuo A."/>
            <person name="Tritt A."/>
            <person name="Lipzen A."/>
            <person name="Chen C."/>
            <person name="Johnson J."/>
            <person name="Sharma A."/>
            <person name="Barry K."/>
            <person name="Grigoriev I.V."/>
            <person name="Spatafora J.W."/>
        </authorList>
    </citation>
    <scope>NUCLEOTIDE SEQUENCE [LARGE SCALE GENOMIC DNA]</scope>
    <source>
        <strain evidence="2 3">AM-OR11-056</strain>
    </source>
</reference>
<dbReference type="EMBL" id="LVVM01005392">
    <property type="protein sequence ID" value="OJA10690.1"/>
    <property type="molecule type" value="Genomic_DNA"/>
</dbReference>
<comment type="caution">
    <text evidence="2">The sequence shown here is derived from an EMBL/GenBank/DDBJ whole genome shotgun (WGS) entry which is preliminary data.</text>
</comment>
<dbReference type="Proteomes" id="UP000183567">
    <property type="component" value="Unassembled WGS sequence"/>
</dbReference>
<dbReference type="AlphaFoldDB" id="A0A1J8QMQ7"/>
<evidence type="ECO:0000313" key="3">
    <source>
        <dbReference type="Proteomes" id="UP000183567"/>
    </source>
</evidence>
<name>A0A1J8QMQ7_9AGAM</name>
<organism evidence="2 3">
    <name type="scientific">Rhizopogon vesiculosus</name>
    <dbReference type="NCBI Taxonomy" id="180088"/>
    <lineage>
        <taxon>Eukaryota</taxon>
        <taxon>Fungi</taxon>
        <taxon>Dikarya</taxon>
        <taxon>Basidiomycota</taxon>
        <taxon>Agaricomycotina</taxon>
        <taxon>Agaricomycetes</taxon>
        <taxon>Agaricomycetidae</taxon>
        <taxon>Boletales</taxon>
        <taxon>Suillineae</taxon>
        <taxon>Rhizopogonaceae</taxon>
        <taxon>Rhizopogon</taxon>
    </lineage>
</organism>
<feature type="compositionally biased region" description="Basic and acidic residues" evidence="1">
    <location>
        <begin position="53"/>
        <end position="62"/>
    </location>
</feature>
<evidence type="ECO:0000313" key="2">
    <source>
        <dbReference type="EMBL" id="OJA10690.1"/>
    </source>
</evidence>
<evidence type="ECO:0000256" key="1">
    <source>
        <dbReference type="SAM" id="MobiDB-lite"/>
    </source>
</evidence>